<dbReference type="PANTHER" id="PTHR31133:SF12">
    <property type="entry name" value="MEMBRANE PROTEIN"/>
    <property type="match status" value="1"/>
</dbReference>
<keyword evidence="4" id="KW-1185">Reference proteome</keyword>
<organism evidence="3 4">
    <name type="scientific">Riccia sorocarpa</name>
    <dbReference type="NCBI Taxonomy" id="122646"/>
    <lineage>
        <taxon>Eukaryota</taxon>
        <taxon>Viridiplantae</taxon>
        <taxon>Streptophyta</taxon>
        <taxon>Embryophyta</taxon>
        <taxon>Marchantiophyta</taxon>
        <taxon>Marchantiopsida</taxon>
        <taxon>Marchantiidae</taxon>
        <taxon>Marchantiales</taxon>
        <taxon>Ricciaceae</taxon>
        <taxon>Riccia</taxon>
    </lineage>
</organism>
<evidence type="ECO:0000313" key="3">
    <source>
        <dbReference type="EMBL" id="KAL3692204.1"/>
    </source>
</evidence>
<reference evidence="3 4" key="1">
    <citation type="submission" date="2024-09" db="EMBL/GenBank/DDBJ databases">
        <title>Chromosome-scale assembly of Riccia sorocarpa.</title>
        <authorList>
            <person name="Paukszto L."/>
        </authorList>
    </citation>
    <scope>NUCLEOTIDE SEQUENCE [LARGE SCALE GENOMIC DNA]</scope>
    <source>
        <strain evidence="3">LP-2024</strain>
        <tissue evidence="3">Aerial parts of the thallus</tissue>
    </source>
</reference>
<dbReference type="PANTHER" id="PTHR31133">
    <property type="entry name" value="MEMBRANE PROTEIN"/>
    <property type="match status" value="1"/>
</dbReference>
<proteinExistence type="predicted"/>
<evidence type="ECO:0000256" key="1">
    <source>
        <dbReference type="SAM" id="MobiDB-lite"/>
    </source>
</evidence>
<feature type="region of interest" description="Disordered" evidence="1">
    <location>
        <begin position="126"/>
        <end position="182"/>
    </location>
</feature>
<sequence>MLAALLGVILDVPVMIITALVKTPIMLFKGWKRLLNDLWGRQGPFLETVCVPFAGLAVVLWPVVVVASFVCAVLASPFLGLYAGVVVYQEQSLKNGLAYIVNVMAQFDEYTNDVLHVSEGSCFPRPKYRRRDHNSGPEAVMPKSPPAQQTTGDGLRQGQPASVGDTVPNTERKDESAPSASRLSRLTSQISLASRSLRQTIQEVKVVQIWDSLFINMDNIGKELVRAGVYKAADLEEWLRSPKKDKSRVISVGLPAYSSLTTLLHSAKNAVAGILLRDGTEVTVFNRPQDRVSDWIFEPLLVLKEQIRAAKLTASEEQYMKNWILTSGDQEMMQGWQNGGVEPEDNIRRGELQAMCRRLQGITVNYSRMPTFRRRMEKFIKNLLAYAQSHSKLPLPPTPVPRRLPSVPFPLDLGDEAV</sequence>
<name>A0ABD3HPE8_9MARC</name>
<evidence type="ECO:0000313" key="4">
    <source>
        <dbReference type="Proteomes" id="UP001633002"/>
    </source>
</evidence>
<keyword evidence="2" id="KW-0472">Membrane</keyword>
<evidence type="ECO:0000256" key="2">
    <source>
        <dbReference type="SAM" id="Phobius"/>
    </source>
</evidence>
<feature type="transmembrane region" description="Helical" evidence="2">
    <location>
        <begin position="49"/>
        <end position="82"/>
    </location>
</feature>
<feature type="transmembrane region" description="Helical" evidence="2">
    <location>
        <begin position="6"/>
        <end position="28"/>
    </location>
</feature>
<protein>
    <submittedName>
        <fullName evidence="3">Uncharacterized protein</fullName>
    </submittedName>
</protein>
<dbReference type="Proteomes" id="UP001633002">
    <property type="component" value="Unassembled WGS sequence"/>
</dbReference>
<gene>
    <name evidence="3" type="ORF">R1sor_005855</name>
</gene>
<keyword evidence="2" id="KW-0812">Transmembrane</keyword>
<dbReference type="AlphaFoldDB" id="A0ABD3HPE8"/>
<accession>A0ABD3HPE8</accession>
<dbReference type="EMBL" id="JBJQOH010000003">
    <property type="protein sequence ID" value="KAL3692204.1"/>
    <property type="molecule type" value="Genomic_DNA"/>
</dbReference>
<keyword evidence="2" id="KW-1133">Transmembrane helix</keyword>
<dbReference type="InterPro" id="IPR040229">
    <property type="entry name" value="At3g27390-like"/>
</dbReference>
<comment type="caution">
    <text evidence="3">The sequence shown here is derived from an EMBL/GenBank/DDBJ whole genome shotgun (WGS) entry which is preliminary data.</text>
</comment>